<evidence type="ECO:0000256" key="1">
    <source>
        <dbReference type="ARBA" id="ARBA00004370"/>
    </source>
</evidence>
<dbReference type="Ensembl" id="ENSCSET00000033136.1">
    <property type="protein sequence ID" value="ENSCSEP00000032714.1"/>
    <property type="gene ID" value="ENSCSEG00000020995.1"/>
</dbReference>
<dbReference type="PROSITE" id="PS50004">
    <property type="entry name" value="C2"/>
    <property type="match status" value="1"/>
</dbReference>
<dbReference type="OMA" id="HIYGTHY"/>
<keyword evidence="7" id="KW-1015">Disulfide bond</keyword>
<feature type="domain" description="MACPF" evidence="10">
    <location>
        <begin position="1"/>
        <end position="336"/>
    </location>
</feature>
<dbReference type="InterPro" id="IPR035892">
    <property type="entry name" value="C2_domain_sf"/>
</dbReference>
<evidence type="ECO:0000256" key="7">
    <source>
        <dbReference type="ARBA" id="ARBA00023157"/>
    </source>
</evidence>
<evidence type="ECO:0000313" key="11">
    <source>
        <dbReference type="Ensembl" id="ENSCSEP00000032714.1"/>
    </source>
</evidence>
<evidence type="ECO:0000313" key="12">
    <source>
        <dbReference type="Proteomes" id="UP000265120"/>
    </source>
</evidence>
<dbReference type="PROSITE" id="PS51412">
    <property type="entry name" value="MACPF_2"/>
    <property type="match status" value="1"/>
</dbReference>
<dbReference type="Pfam" id="PF00168">
    <property type="entry name" value="C2"/>
    <property type="match status" value="1"/>
</dbReference>
<dbReference type="GO" id="GO:0005576">
    <property type="term" value="C:extracellular region"/>
    <property type="evidence" value="ECO:0007669"/>
    <property type="project" value="UniProtKB-SubCell"/>
</dbReference>
<dbReference type="GO" id="GO:0001913">
    <property type="term" value="P:T cell mediated cytotoxicity"/>
    <property type="evidence" value="ECO:0007669"/>
    <property type="project" value="TreeGrafter"/>
</dbReference>
<feature type="signal peptide" evidence="8">
    <location>
        <begin position="1"/>
        <end position="30"/>
    </location>
</feature>
<keyword evidence="12" id="KW-1185">Reference proteome</keyword>
<dbReference type="SMART" id="SM00457">
    <property type="entry name" value="MACPF"/>
    <property type="match status" value="1"/>
</dbReference>
<feature type="domain" description="C2" evidence="9">
    <location>
        <begin position="335"/>
        <end position="454"/>
    </location>
</feature>
<dbReference type="GO" id="GO:0031640">
    <property type="term" value="P:killing of cells of another organism"/>
    <property type="evidence" value="ECO:0007669"/>
    <property type="project" value="UniProtKB-KW"/>
</dbReference>
<evidence type="ECO:0000256" key="3">
    <source>
        <dbReference type="ARBA" id="ARBA00009214"/>
    </source>
</evidence>
<dbReference type="InterPro" id="IPR020864">
    <property type="entry name" value="MACPF"/>
</dbReference>
<dbReference type="PROSITE" id="PS00279">
    <property type="entry name" value="MACPF_1"/>
    <property type="match status" value="1"/>
</dbReference>
<evidence type="ECO:0000256" key="2">
    <source>
        <dbReference type="ARBA" id="ARBA00004613"/>
    </source>
</evidence>
<dbReference type="SMART" id="SM00239">
    <property type="entry name" value="C2"/>
    <property type="match status" value="1"/>
</dbReference>
<proteinExistence type="inferred from homology"/>
<evidence type="ECO:0000256" key="5">
    <source>
        <dbReference type="ARBA" id="ARBA00022852"/>
    </source>
</evidence>
<reference evidence="11" key="2">
    <citation type="submission" date="2025-08" db="UniProtKB">
        <authorList>
            <consortium name="Ensembl"/>
        </authorList>
    </citation>
    <scope>IDENTIFICATION</scope>
</reference>
<dbReference type="AlphaFoldDB" id="A0A3P8X140"/>
<comment type="similarity">
    <text evidence="3">Belongs to the complement C6/C7/C8/C9 family.</text>
</comment>
<dbReference type="Proteomes" id="UP000265120">
    <property type="component" value="Chromosome 9"/>
</dbReference>
<comment type="subcellular location">
    <subcellularLocation>
        <location evidence="1">Membrane</location>
    </subcellularLocation>
    <subcellularLocation>
        <location evidence="2">Secreted</location>
    </subcellularLocation>
</comment>
<dbReference type="PANTHER" id="PTHR46096">
    <property type="entry name" value="PERFORIN-1"/>
    <property type="match status" value="1"/>
</dbReference>
<name>A0A3P8X140_CYNSE</name>
<evidence type="ECO:0000256" key="6">
    <source>
        <dbReference type="ARBA" id="ARBA00023136"/>
    </source>
</evidence>
<organism evidence="11 12">
    <name type="scientific">Cynoglossus semilaevis</name>
    <name type="common">Tongue sole</name>
    <dbReference type="NCBI Taxonomy" id="244447"/>
    <lineage>
        <taxon>Eukaryota</taxon>
        <taxon>Metazoa</taxon>
        <taxon>Chordata</taxon>
        <taxon>Craniata</taxon>
        <taxon>Vertebrata</taxon>
        <taxon>Euteleostomi</taxon>
        <taxon>Actinopterygii</taxon>
        <taxon>Neopterygii</taxon>
        <taxon>Teleostei</taxon>
        <taxon>Neoteleostei</taxon>
        <taxon>Acanthomorphata</taxon>
        <taxon>Carangaria</taxon>
        <taxon>Pleuronectiformes</taxon>
        <taxon>Pleuronectoidei</taxon>
        <taxon>Cynoglossidae</taxon>
        <taxon>Cynoglossinae</taxon>
        <taxon>Cynoglossus</taxon>
    </lineage>
</organism>
<dbReference type="SUPFAM" id="SSF49562">
    <property type="entry name" value="C2 domain (Calcium/lipid-binding domain, CaLB)"/>
    <property type="match status" value="1"/>
</dbReference>
<feature type="chain" id="PRO_5018226784" evidence="8">
    <location>
        <begin position="31"/>
        <end position="474"/>
    </location>
</feature>
<dbReference type="Pfam" id="PF01823">
    <property type="entry name" value="MACPF"/>
    <property type="match status" value="1"/>
</dbReference>
<evidence type="ECO:0000256" key="8">
    <source>
        <dbReference type="SAM" id="SignalP"/>
    </source>
</evidence>
<evidence type="ECO:0000259" key="10">
    <source>
        <dbReference type="PROSITE" id="PS51412"/>
    </source>
</evidence>
<dbReference type="PANTHER" id="PTHR46096:SF1">
    <property type="entry name" value="PERFORIN 1.5"/>
    <property type="match status" value="1"/>
</dbReference>
<keyword evidence="8" id="KW-0732">Signal</keyword>
<keyword evidence="4" id="KW-0964">Secreted</keyword>
<dbReference type="GeneTree" id="ENSGT00940000164067"/>
<dbReference type="GO" id="GO:0022829">
    <property type="term" value="F:wide pore channel activity"/>
    <property type="evidence" value="ECO:0007669"/>
    <property type="project" value="TreeGrafter"/>
</dbReference>
<accession>A0A3P8X140</accession>
<dbReference type="InterPro" id="IPR020863">
    <property type="entry name" value="MACPF_CS"/>
</dbReference>
<keyword evidence="5" id="KW-0204">Cytolysis</keyword>
<dbReference type="InParanoid" id="A0A3P8X140"/>
<dbReference type="GO" id="GO:0001771">
    <property type="term" value="P:immunological synapse formation"/>
    <property type="evidence" value="ECO:0007669"/>
    <property type="project" value="TreeGrafter"/>
</dbReference>
<dbReference type="GO" id="GO:0051607">
    <property type="term" value="P:defense response to virus"/>
    <property type="evidence" value="ECO:0007669"/>
    <property type="project" value="TreeGrafter"/>
</dbReference>
<keyword evidence="6" id="KW-0472">Membrane</keyword>
<dbReference type="InterPro" id="IPR052784">
    <property type="entry name" value="Perforin-1_pore-forming"/>
</dbReference>
<protein>
    <submittedName>
        <fullName evidence="11">Perforin-1-like</fullName>
    </submittedName>
</protein>
<dbReference type="Gene3D" id="2.60.40.150">
    <property type="entry name" value="C2 domain"/>
    <property type="match status" value="1"/>
</dbReference>
<reference evidence="11" key="3">
    <citation type="submission" date="2025-09" db="UniProtKB">
        <authorList>
            <consortium name="Ensembl"/>
        </authorList>
    </citation>
    <scope>IDENTIFICATION</scope>
</reference>
<evidence type="ECO:0000259" key="9">
    <source>
        <dbReference type="PROSITE" id="PS50004"/>
    </source>
</evidence>
<evidence type="ECO:0000256" key="4">
    <source>
        <dbReference type="ARBA" id="ARBA00022525"/>
    </source>
</evidence>
<dbReference type="InterPro" id="IPR000008">
    <property type="entry name" value="C2_dom"/>
</dbReference>
<reference evidence="11 12" key="1">
    <citation type="journal article" date="2014" name="Nat. Genet.">
        <title>Whole-genome sequence of a flatfish provides insights into ZW sex chromosome evolution and adaptation to a benthic lifestyle.</title>
        <authorList>
            <person name="Chen S."/>
            <person name="Zhang G."/>
            <person name="Shao C."/>
            <person name="Huang Q."/>
            <person name="Liu G."/>
            <person name="Zhang P."/>
            <person name="Song W."/>
            <person name="An N."/>
            <person name="Chalopin D."/>
            <person name="Volff J.N."/>
            <person name="Hong Y."/>
            <person name="Li Q."/>
            <person name="Sha Z."/>
            <person name="Zhou H."/>
            <person name="Xie M."/>
            <person name="Yu Q."/>
            <person name="Liu Y."/>
            <person name="Xiang H."/>
            <person name="Wang N."/>
            <person name="Wu K."/>
            <person name="Yang C."/>
            <person name="Zhou Q."/>
            <person name="Liao X."/>
            <person name="Yang L."/>
            <person name="Hu Q."/>
            <person name="Zhang J."/>
            <person name="Meng L."/>
            <person name="Jin L."/>
            <person name="Tian Y."/>
            <person name="Lian J."/>
            <person name="Yang J."/>
            <person name="Miao G."/>
            <person name="Liu S."/>
            <person name="Liang Z."/>
            <person name="Yan F."/>
            <person name="Li Y."/>
            <person name="Sun B."/>
            <person name="Zhang H."/>
            <person name="Zhang J."/>
            <person name="Zhu Y."/>
            <person name="Du M."/>
            <person name="Zhao Y."/>
            <person name="Schartl M."/>
            <person name="Tang Q."/>
            <person name="Wang J."/>
        </authorList>
    </citation>
    <scope>NUCLEOTIDE SEQUENCE</scope>
</reference>
<dbReference type="GO" id="GO:0016020">
    <property type="term" value="C:membrane"/>
    <property type="evidence" value="ECO:0007669"/>
    <property type="project" value="UniProtKB-SubCell"/>
</dbReference>
<sequence length="474" mass="53243">MSHNQQKNSCFASLYLSLLLFLSLQSSVLTLTGTASQCQSAPFVPGYNLAGEGFNIVTLRRQGAYVIDMRTHLNPNGTCTLYHNPLQGNALQKVILSGLNISKLGGLNVGGSSSSAYSFASTRSREDQHIFSLHYMYCNHYSYRVSNRPTLSSEFRGDLDQLPPYSASTKADYRRIIETYGTHYINKVWLGGRYRRLSAIRTCLSRLNGLSTYQAHDCLSLGIKLSLKIIQGSSETHTCSKILENMDTAASYSAGLHQHVTEVTGGNGWLGEFSLSGIDASGYETWLDHPDVIHYSLRPLYELALSWSTMIGLYLATHDYLKEHGVSSGTSNPRCSGRPNLDYNCCPIETRRGNLRVTIVRAWGLKGDPVGKTEAYVKMWYGQHYRRTRMIRSNSPRWNSDYDLGNVSTFPLQIEVWDEDVFRDDRLGSCVRNLRQGSHTFICSVQRGGIEIRYSLTCDRHLTGNQCQDYRPVP</sequence>